<organism evidence="1 2">
    <name type="scientific">Legionella drozanskii LLAP-1</name>
    <dbReference type="NCBI Taxonomy" id="1212489"/>
    <lineage>
        <taxon>Bacteria</taxon>
        <taxon>Pseudomonadati</taxon>
        <taxon>Pseudomonadota</taxon>
        <taxon>Gammaproteobacteria</taxon>
        <taxon>Legionellales</taxon>
        <taxon>Legionellaceae</taxon>
        <taxon>Legionella</taxon>
    </lineage>
</organism>
<comment type="caution">
    <text evidence="1">The sequence shown here is derived from an EMBL/GenBank/DDBJ whole genome shotgun (WGS) entry which is preliminary data.</text>
</comment>
<accession>A0A0W0SQ13</accession>
<name>A0A0W0SQ13_9GAMM</name>
<keyword evidence="2" id="KW-1185">Reference proteome</keyword>
<dbReference type="AlphaFoldDB" id="A0A0W0SQ13"/>
<dbReference type="STRING" id="1212489.Ldro_2612"/>
<dbReference type="PATRIC" id="fig|1212489.4.peg.2753"/>
<gene>
    <name evidence="1" type="ORF">Ldro_2612</name>
</gene>
<dbReference type="EMBL" id="LNXY01000028">
    <property type="protein sequence ID" value="KTC85440.1"/>
    <property type="molecule type" value="Genomic_DNA"/>
</dbReference>
<reference evidence="1 2" key="1">
    <citation type="submission" date="2015-11" db="EMBL/GenBank/DDBJ databases">
        <title>Genomic analysis of 38 Legionella species identifies large and diverse effector repertoires.</title>
        <authorList>
            <person name="Burstein D."/>
            <person name="Amaro F."/>
            <person name="Zusman T."/>
            <person name="Lifshitz Z."/>
            <person name="Cohen O."/>
            <person name="Gilbert J.A."/>
            <person name="Pupko T."/>
            <person name="Shuman H.A."/>
            <person name="Segal G."/>
        </authorList>
    </citation>
    <scope>NUCLEOTIDE SEQUENCE [LARGE SCALE GENOMIC DNA]</scope>
    <source>
        <strain evidence="1 2">ATCC 700990</strain>
    </source>
</reference>
<dbReference type="Proteomes" id="UP000054736">
    <property type="component" value="Unassembled WGS sequence"/>
</dbReference>
<protein>
    <recommendedName>
        <fullName evidence="3">Transglutaminase-like superfamily protein</fullName>
    </recommendedName>
</protein>
<dbReference type="RefSeq" id="WP_058496888.1">
    <property type="nucleotide sequence ID" value="NZ_CAAAIU010000008.1"/>
</dbReference>
<dbReference type="OrthoDB" id="5649947at2"/>
<sequence>MQLSDYLEEIGLPNKKIESKGQVSHLFLKHNILTLWDAVNYIHALPYERTTDRENYFQVLEEKRGTCSVKHALIADLAQEQFIPLKLVLGIFFLTRENMPKIAPILDSHKINKIPEAHCFLKYEIHSVDITFPESTDFSFNIDLEQELTINPHQIGQFKIEKHQAFIRDWGKQQNIKFDLIWKAREEWIKKLSKNVTI</sequence>
<evidence type="ECO:0000313" key="1">
    <source>
        <dbReference type="EMBL" id="KTC85440.1"/>
    </source>
</evidence>
<evidence type="ECO:0008006" key="3">
    <source>
        <dbReference type="Google" id="ProtNLM"/>
    </source>
</evidence>
<evidence type="ECO:0000313" key="2">
    <source>
        <dbReference type="Proteomes" id="UP000054736"/>
    </source>
</evidence>
<proteinExistence type="predicted"/>